<name>A0ABW5CFU2_9PROT</name>
<evidence type="ECO:0000313" key="2">
    <source>
        <dbReference type="EMBL" id="MFD2234838.1"/>
    </source>
</evidence>
<organism evidence="2 3">
    <name type="scientific">Phaeospirillum tilakii</name>
    <dbReference type="NCBI Taxonomy" id="741673"/>
    <lineage>
        <taxon>Bacteria</taxon>
        <taxon>Pseudomonadati</taxon>
        <taxon>Pseudomonadota</taxon>
        <taxon>Alphaproteobacteria</taxon>
        <taxon>Rhodospirillales</taxon>
        <taxon>Rhodospirillaceae</taxon>
        <taxon>Phaeospirillum</taxon>
    </lineage>
</organism>
<comment type="caution">
    <text evidence="2">The sequence shown here is derived from an EMBL/GenBank/DDBJ whole genome shotgun (WGS) entry which is preliminary data.</text>
</comment>
<dbReference type="Proteomes" id="UP001597296">
    <property type="component" value="Unassembled WGS sequence"/>
</dbReference>
<sequence length="102" mass="10587">ARALAQAVGNRLRRLGDRLPRRAPPPAALVLTAAPDPARLAEARAEGRQVRHHPTEGTGLDGLAPAELTALALTLARLGPGTGLIGAEPAQPDLRPFLLETA</sequence>
<proteinExistence type="predicted"/>
<reference evidence="3" key="1">
    <citation type="journal article" date="2019" name="Int. J. Syst. Evol. Microbiol.">
        <title>The Global Catalogue of Microorganisms (GCM) 10K type strain sequencing project: providing services to taxonomists for standard genome sequencing and annotation.</title>
        <authorList>
            <consortium name="The Broad Institute Genomics Platform"/>
            <consortium name="The Broad Institute Genome Sequencing Center for Infectious Disease"/>
            <person name="Wu L."/>
            <person name="Ma J."/>
        </authorList>
    </citation>
    <scope>NUCLEOTIDE SEQUENCE [LARGE SCALE GENOMIC DNA]</scope>
    <source>
        <strain evidence="3">KCTC 15012</strain>
    </source>
</reference>
<dbReference type="EMBL" id="JBHUIY010000029">
    <property type="protein sequence ID" value="MFD2234838.1"/>
    <property type="molecule type" value="Genomic_DNA"/>
</dbReference>
<evidence type="ECO:0000313" key="3">
    <source>
        <dbReference type="Proteomes" id="UP001597296"/>
    </source>
</evidence>
<dbReference type="RefSeq" id="WP_377317453.1">
    <property type="nucleotide sequence ID" value="NZ_JBHUIY010000029.1"/>
</dbReference>
<gene>
    <name evidence="2" type="ORF">ACFSNB_13580</name>
</gene>
<keyword evidence="3" id="KW-1185">Reference proteome</keyword>
<accession>A0ABW5CFU2</accession>
<evidence type="ECO:0000256" key="1">
    <source>
        <dbReference type="SAM" id="MobiDB-lite"/>
    </source>
</evidence>
<feature type="region of interest" description="Disordered" evidence="1">
    <location>
        <begin position="43"/>
        <end position="63"/>
    </location>
</feature>
<feature type="compositionally biased region" description="Basic and acidic residues" evidence="1">
    <location>
        <begin position="43"/>
        <end position="55"/>
    </location>
</feature>
<feature type="non-terminal residue" evidence="2">
    <location>
        <position position="1"/>
    </location>
</feature>
<protein>
    <submittedName>
        <fullName evidence="2">Uncharacterized protein</fullName>
    </submittedName>
</protein>